<dbReference type="KEGG" id="cdes:C0J27_00145"/>
<dbReference type="OrthoDB" id="3806873at2"/>
<dbReference type="PANTHER" id="PTHR21310:SF42">
    <property type="entry name" value="BIFUNCTIONAL AAC_APH"/>
    <property type="match status" value="1"/>
</dbReference>
<name>A0A345ZA44_9BACT</name>
<dbReference type="InterPro" id="IPR002575">
    <property type="entry name" value="Aminoglycoside_PTrfase"/>
</dbReference>
<accession>A0A345ZA44</accession>
<dbReference type="Proteomes" id="UP000254834">
    <property type="component" value="Chromosome"/>
</dbReference>
<protein>
    <recommendedName>
        <fullName evidence="1">Aminoglycoside phosphotransferase domain-containing protein</fullName>
    </recommendedName>
</protein>
<dbReference type="Pfam" id="PF01636">
    <property type="entry name" value="APH"/>
    <property type="match status" value="1"/>
</dbReference>
<feature type="domain" description="Aminoglycoside phosphotransferase" evidence="1">
    <location>
        <begin position="34"/>
        <end position="252"/>
    </location>
</feature>
<evidence type="ECO:0000313" key="2">
    <source>
        <dbReference type="EMBL" id="AXK60161.1"/>
    </source>
</evidence>
<keyword evidence="3" id="KW-1185">Reference proteome</keyword>
<dbReference type="AlphaFoldDB" id="A0A345ZA44"/>
<reference evidence="2 3" key="1">
    <citation type="submission" date="2017-12" db="EMBL/GenBank/DDBJ databases">
        <title>Chromulinavorax destructans is a abundant pathogen of dominant heterotrophic picoflagllates.</title>
        <authorList>
            <person name="Deeg C.M."/>
            <person name="Zimmer M."/>
            <person name="Suttle C.A."/>
        </authorList>
    </citation>
    <scope>NUCLEOTIDE SEQUENCE [LARGE SCALE GENOMIC DNA]</scope>
    <source>
        <strain evidence="2 3">SeV1</strain>
    </source>
</reference>
<dbReference type="PANTHER" id="PTHR21310">
    <property type="entry name" value="AMINOGLYCOSIDE PHOSPHOTRANSFERASE-RELATED-RELATED"/>
    <property type="match status" value="1"/>
</dbReference>
<evidence type="ECO:0000259" key="1">
    <source>
        <dbReference type="Pfam" id="PF01636"/>
    </source>
</evidence>
<dbReference type="Gene3D" id="3.90.1200.10">
    <property type="match status" value="1"/>
</dbReference>
<dbReference type="SUPFAM" id="SSF56112">
    <property type="entry name" value="Protein kinase-like (PK-like)"/>
    <property type="match status" value="1"/>
</dbReference>
<evidence type="ECO:0000313" key="3">
    <source>
        <dbReference type="Proteomes" id="UP000254834"/>
    </source>
</evidence>
<organism evidence="2 3">
    <name type="scientific">Candidatus Chromulinivorax destructor</name>
    <dbReference type="NCBI Taxonomy" id="2066483"/>
    <lineage>
        <taxon>Bacteria</taxon>
        <taxon>Candidatus Babelota</taxon>
        <taxon>Candidatus Babeliae</taxon>
        <taxon>Candidatus Babeliales</taxon>
        <taxon>Candidatus Chromulinivoraceae</taxon>
        <taxon>Candidatus Chromulinivorax</taxon>
    </lineage>
</organism>
<dbReference type="Gene3D" id="3.30.200.20">
    <property type="entry name" value="Phosphorylase Kinase, domain 1"/>
    <property type="match status" value="1"/>
</dbReference>
<dbReference type="InterPro" id="IPR051678">
    <property type="entry name" value="AGP_Transferase"/>
</dbReference>
<dbReference type="EMBL" id="CP025544">
    <property type="protein sequence ID" value="AXK60161.1"/>
    <property type="molecule type" value="Genomic_DNA"/>
</dbReference>
<gene>
    <name evidence="2" type="ORF">C0J27_00145</name>
</gene>
<proteinExistence type="predicted"/>
<sequence>MLKIIIHELTAQQLIKDQFPEFQHFDIRPAQTQGHNTRTFRLGNNLLLHLPSVSLSASNITKEQAWLPKIAEHISIPISKQIALGKPTKYYPFHWAIYEWISGESADNLHQNDLNLSDIAVSLAQFLKELESVHTLHAPVPGLHNFHRGGSLRIYHKQTMDALQKLSNFIDIQPYEILWNEALHSNYQGQPVWIHGDMSAENLLIENKKLKAVVGFSSIAQGDPAYDLTIAWTFFDAQSRKIFRSNLSFDDCTWVRAQALAMCKSLITLAYMQDLQSPAAIDHFNILQAVIDDHHIKYYFKITPKSLRTFSINDNEKIVLELSHPYDQLHCCYNPTIHFMQYNHKMSINKGKDARDLTEQFIKILEKCLENKLPLPHDIQDLGIVVNQYRNQNPKKNVPYEPCDLLDEYVIVDHDYFMMLYNDKHGNIMLQISPAYPLRNRYGKKRPSYNNFLRWMKKSYKTKATCILSKEIAKKWLYQLHQILKIITTNISEAFKKPSENE</sequence>
<dbReference type="CDD" id="cd05155">
    <property type="entry name" value="APH_ChoK_like_1"/>
    <property type="match status" value="1"/>
</dbReference>
<dbReference type="InterPro" id="IPR011009">
    <property type="entry name" value="Kinase-like_dom_sf"/>
</dbReference>